<dbReference type="InterPro" id="IPR016181">
    <property type="entry name" value="Acyl_CoA_acyltransferase"/>
</dbReference>
<keyword evidence="2" id="KW-1185">Reference proteome</keyword>
<dbReference type="SUPFAM" id="SSF55729">
    <property type="entry name" value="Acyl-CoA N-acyltransferases (Nat)"/>
    <property type="match status" value="1"/>
</dbReference>
<reference evidence="2" key="1">
    <citation type="journal article" date="2019" name="Int. J. Syst. Evol. Microbiol.">
        <title>The Global Catalogue of Microorganisms (GCM) 10K type strain sequencing project: providing services to taxonomists for standard genome sequencing and annotation.</title>
        <authorList>
            <consortium name="The Broad Institute Genomics Platform"/>
            <consortium name="The Broad Institute Genome Sequencing Center for Infectious Disease"/>
            <person name="Wu L."/>
            <person name="Ma J."/>
        </authorList>
    </citation>
    <scope>NUCLEOTIDE SEQUENCE [LARGE SCALE GENOMIC DNA]</scope>
    <source>
        <strain evidence="2">JCM 14162</strain>
    </source>
</reference>
<dbReference type="Proteomes" id="UP001500713">
    <property type="component" value="Unassembled WGS sequence"/>
</dbReference>
<dbReference type="EMBL" id="BAAAEM010000002">
    <property type="protein sequence ID" value="GAA0468402.1"/>
    <property type="molecule type" value="Genomic_DNA"/>
</dbReference>
<dbReference type="InterPro" id="IPR039968">
    <property type="entry name" value="BcerS-like"/>
</dbReference>
<dbReference type="PANTHER" id="PTHR41368:SF1">
    <property type="entry name" value="PROTEIN YGHO"/>
    <property type="match status" value="1"/>
</dbReference>
<proteinExistence type="predicted"/>
<dbReference type="Gene3D" id="3.40.630.30">
    <property type="match status" value="1"/>
</dbReference>
<organism evidence="1 2">
    <name type="scientific">Parasphingorhabdus litoris</name>
    <dbReference type="NCBI Taxonomy" id="394733"/>
    <lineage>
        <taxon>Bacteria</taxon>
        <taxon>Pseudomonadati</taxon>
        <taxon>Pseudomonadota</taxon>
        <taxon>Alphaproteobacteria</taxon>
        <taxon>Sphingomonadales</taxon>
        <taxon>Sphingomonadaceae</taxon>
        <taxon>Parasphingorhabdus</taxon>
    </lineage>
</organism>
<gene>
    <name evidence="1" type="ORF">GCM10009096_06620</name>
</gene>
<protein>
    <recommendedName>
        <fullName evidence="3">N-acetyltransferase</fullName>
    </recommendedName>
</protein>
<accession>A0ABP3K0F9</accession>
<name>A0ABP3K0F9_9SPHN</name>
<evidence type="ECO:0000313" key="2">
    <source>
        <dbReference type="Proteomes" id="UP001500713"/>
    </source>
</evidence>
<evidence type="ECO:0000313" key="1">
    <source>
        <dbReference type="EMBL" id="GAA0468402.1"/>
    </source>
</evidence>
<evidence type="ECO:0008006" key="3">
    <source>
        <dbReference type="Google" id="ProtNLM"/>
    </source>
</evidence>
<comment type="caution">
    <text evidence="1">The sequence shown here is derived from an EMBL/GenBank/DDBJ whole genome shotgun (WGS) entry which is preliminary data.</text>
</comment>
<sequence length="396" mass="44817">MQIITQKVQITTVSSHIDIQPVTTKAQLKTFVELAYQLNGDDSHWIPPLKSEVYALLNPKKNPFFEHATVQLYLAKKNGEAVGRISAHIDHLALEQPVEKGFGPGTGNWGLLEADSQETAAALIDAAEKWLKSKDMHRVVAPISLSVWDEPGLLTRGHDHSPTVMMGHHKAVYQDWIEGESYKSVKELITYHLPITDGFPPLIDRIVKSGERNSKLKLRKVEKAHFDRDAKIIMNILNDAWSDNWGFVPLTDHEIAHVGVKLKPIVYEDLIMIAEYEGKPVAFMMTLPDLNDRTKDMNGSLLPFNWAKLLWWLKFPKSPTMRVPLMGVVKELQNSRVASQMAFMMIEYIRREAVAKYGAVRGEIGWILDDNQGMVAIADAIESKINRVYTVYEKAI</sequence>
<dbReference type="PANTHER" id="PTHR41368">
    <property type="entry name" value="PROTEIN YGHO"/>
    <property type="match status" value="1"/>
</dbReference>